<dbReference type="InterPro" id="IPR011050">
    <property type="entry name" value="Pectin_lyase_fold/virulence"/>
</dbReference>
<dbReference type="Proteomes" id="UP000249842">
    <property type="component" value="Unassembled WGS sequence"/>
</dbReference>
<dbReference type="SUPFAM" id="SSF51126">
    <property type="entry name" value="Pectin lyase-like"/>
    <property type="match status" value="1"/>
</dbReference>
<sequence>MPHSSSSSQILRALGDDRSGASAVIVGLSMVTVLGFVGLGIDVGASYVARRSAQNAADSAAFSAAAAVMAGTSNVTDQARAVAAAYGLRDGVDGVQVTVNTPPATGGQAGNAKAVEVIIARPGRRFFSVPFARAGGVIRARAVARYGAVGNACVVALNSTASASALETGSTDVKLVGCSLYANSTSSTALQLKGAATITADSVGLVGGYSLSNNAALNTTNGVHTGQAAIADPYKDVPLPAYSGCDFTGGSLPSGVYSNTGGRPLVFCNGLSISSGATVTLNPGTYIIDRGDLTVNGGATLKGQGVTLVFTSSTGSNYSTLHINGNATIDLSAPTSGPTQGMALYQDRRAPGGVENVFNGGSTQRIQGAIYFPSQKVTFSGGSSTTTPGCTQLLASEVAFKGNASLGINCAGTGVRMAGGAAPALVE</sequence>
<dbReference type="AlphaFoldDB" id="A0A328B011"/>
<dbReference type="Pfam" id="PF13400">
    <property type="entry name" value="Tad"/>
    <property type="match status" value="1"/>
</dbReference>
<keyword evidence="1" id="KW-0812">Transmembrane</keyword>
<evidence type="ECO:0000259" key="2">
    <source>
        <dbReference type="Pfam" id="PF13400"/>
    </source>
</evidence>
<protein>
    <recommendedName>
        <fullName evidence="2">Putative Flp pilus-assembly TadG-like N-terminal domain-containing protein</fullName>
    </recommendedName>
</protein>
<name>A0A328B011_9CAUL</name>
<keyword evidence="1" id="KW-0472">Membrane</keyword>
<dbReference type="InterPro" id="IPR028087">
    <property type="entry name" value="Tad_N"/>
</dbReference>
<dbReference type="EMBL" id="QFYP01000001">
    <property type="protein sequence ID" value="RAK60710.1"/>
    <property type="molecule type" value="Genomic_DNA"/>
</dbReference>
<feature type="domain" description="Putative Flp pilus-assembly TadG-like N-terminal" evidence="2">
    <location>
        <begin position="21"/>
        <end position="67"/>
    </location>
</feature>
<comment type="caution">
    <text evidence="3">The sequence shown here is derived from an EMBL/GenBank/DDBJ whole genome shotgun (WGS) entry which is preliminary data.</text>
</comment>
<dbReference type="RefSeq" id="WP_111458002.1">
    <property type="nucleotide sequence ID" value="NZ_QFYP01000001.1"/>
</dbReference>
<accession>A0A328B011</accession>
<evidence type="ECO:0000256" key="1">
    <source>
        <dbReference type="SAM" id="Phobius"/>
    </source>
</evidence>
<reference evidence="4" key="1">
    <citation type="submission" date="2018-05" db="EMBL/GenBank/DDBJ databases">
        <authorList>
            <person name="Li X."/>
        </authorList>
    </citation>
    <scope>NUCLEOTIDE SEQUENCE [LARGE SCALE GENOMIC DNA]</scope>
    <source>
        <strain evidence="4">HKS-05</strain>
    </source>
</reference>
<proteinExistence type="predicted"/>
<dbReference type="OrthoDB" id="7210116at2"/>
<keyword evidence="1" id="KW-1133">Transmembrane helix</keyword>
<evidence type="ECO:0000313" key="4">
    <source>
        <dbReference type="Proteomes" id="UP000249842"/>
    </source>
</evidence>
<gene>
    <name evidence="3" type="ORF">DJ021_13275</name>
</gene>
<organism evidence="3 4">
    <name type="scientific">Phenylobacterium hankyongense</name>
    <dbReference type="NCBI Taxonomy" id="1813876"/>
    <lineage>
        <taxon>Bacteria</taxon>
        <taxon>Pseudomonadati</taxon>
        <taxon>Pseudomonadota</taxon>
        <taxon>Alphaproteobacteria</taxon>
        <taxon>Caulobacterales</taxon>
        <taxon>Caulobacteraceae</taxon>
        <taxon>Phenylobacterium</taxon>
    </lineage>
</organism>
<keyword evidence="4" id="KW-1185">Reference proteome</keyword>
<evidence type="ECO:0000313" key="3">
    <source>
        <dbReference type="EMBL" id="RAK60710.1"/>
    </source>
</evidence>
<feature type="transmembrane region" description="Helical" evidence="1">
    <location>
        <begin position="20"/>
        <end position="41"/>
    </location>
</feature>